<accession>X1T713</accession>
<reference evidence="1" key="1">
    <citation type="journal article" date="2014" name="Front. Microbiol.">
        <title>High frequency of phylogenetically diverse reductive dehalogenase-homologous genes in deep subseafloor sedimentary metagenomes.</title>
        <authorList>
            <person name="Kawai M."/>
            <person name="Futagami T."/>
            <person name="Toyoda A."/>
            <person name="Takaki Y."/>
            <person name="Nishi S."/>
            <person name="Hori S."/>
            <person name="Arai W."/>
            <person name="Tsubouchi T."/>
            <person name="Morono Y."/>
            <person name="Uchiyama I."/>
            <person name="Ito T."/>
            <person name="Fujiyama A."/>
            <person name="Inagaki F."/>
            <person name="Takami H."/>
        </authorList>
    </citation>
    <scope>NUCLEOTIDE SEQUENCE</scope>
    <source>
        <strain evidence="1">Expedition CK06-06</strain>
    </source>
</reference>
<sequence length="52" mass="6453">MTLEEFKKDIEEHRDKLLSGLDEKIERLEKRFIEKKFTGIEFEDFIFKFKID</sequence>
<organism evidence="1">
    <name type="scientific">marine sediment metagenome</name>
    <dbReference type="NCBI Taxonomy" id="412755"/>
    <lineage>
        <taxon>unclassified sequences</taxon>
        <taxon>metagenomes</taxon>
        <taxon>ecological metagenomes</taxon>
    </lineage>
</organism>
<comment type="caution">
    <text evidence="1">The sequence shown here is derived from an EMBL/GenBank/DDBJ whole genome shotgun (WGS) entry which is preliminary data.</text>
</comment>
<dbReference type="AlphaFoldDB" id="X1T713"/>
<evidence type="ECO:0000313" key="1">
    <source>
        <dbReference type="EMBL" id="GAI87171.1"/>
    </source>
</evidence>
<gene>
    <name evidence="1" type="ORF">S12H4_15396</name>
</gene>
<protein>
    <submittedName>
        <fullName evidence="1">Uncharacterized protein</fullName>
    </submittedName>
</protein>
<proteinExistence type="predicted"/>
<dbReference type="EMBL" id="BARW01007388">
    <property type="protein sequence ID" value="GAI87171.1"/>
    <property type="molecule type" value="Genomic_DNA"/>
</dbReference>
<name>X1T713_9ZZZZ</name>